<gene>
    <name evidence="1" type="ORF">HPG69_019555</name>
</gene>
<sequence>MTSQYDETEYYFRKEFSKDLTPAERQTLRVRYGNFLQDQRMCNDTAIRRYLEGLNRNGTKVGENEMYGKREKVQELIGQAVDHLKTADEINGNLPHACSYLSCLYAQA</sequence>
<dbReference type="AlphaFoldDB" id="A0A7J7E673"/>
<feature type="non-terminal residue" evidence="1">
    <location>
        <position position="108"/>
    </location>
</feature>
<organism evidence="1 2">
    <name type="scientific">Diceros bicornis minor</name>
    <name type="common">South-central black rhinoceros</name>
    <dbReference type="NCBI Taxonomy" id="77932"/>
    <lineage>
        <taxon>Eukaryota</taxon>
        <taxon>Metazoa</taxon>
        <taxon>Chordata</taxon>
        <taxon>Craniata</taxon>
        <taxon>Vertebrata</taxon>
        <taxon>Euteleostomi</taxon>
        <taxon>Mammalia</taxon>
        <taxon>Eutheria</taxon>
        <taxon>Laurasiatheria</taxon>
        <taxon>Perissodactyla</taxon>
        <taxon>Rhinocerotidae</taxon>
        <taxon>Diceros</taxon>
    </lineage>
</organism>
<proteinExistence type="predicted"/>
<protein>
    <submittedName>
        <fullName evidence="1">Uncharacterized protein</fullName>
    </submittedName>
</protein>
<comment type="caution">
    <text evidence="1">The sequence shown here is derived from an EMBL/GenBank/DDBJ whole genome shotgun (WGS) entry which is preliminary data.</text>
</comment>
<evidence type="ECO:0000313" key="2">
    <source>
        <dbReference type="Proteomes" id="UP000551758"/>
    </source>
</evidence>
<dbReference type="InterPro" id="IPR011990">
    <property type="entry name" value="TPR-like_helical_dom_sf"/>
</dbReference>
<name>A0A7J7E673_DICBM</name>
<accession>A0A7J7E673</accession>
<keyword evidence="2" id="KW-1185">Reference proteome</keyword>
<dbReference type="Gene3D" id="1.25.40.10">
    <property type="entry name" value="Tetratricopeptide repeat domain"/>
    <property type="match status" value="1"/>
</dbReference>
<dbReference type="Proteomes" id="UP000551758">
    <property type="component" value="Unassembled WGS sequence"/>
</dbReference>
<evidence type="ECO:0000313" key="1">
    <source>
        <dbReference type="EMBL" id="KAF5911189.1"/>
    </source>
</evidence>
<dbReference type="EMBL" id="JACDTQ010004021">
    <property type="protein sequence ID" value="KAF5911189.1"/>
    <property type="molecule type" value="Genomic_DNA"/>
</dbReference>
<reference evidence="1 2" key="1">
    <citation type="journal article" date="2020" name="Mol. Biol. Evol.">
        <title>Interspecific Gene Flow and the Evolution of Specialization in Black and White Rhinoceros.</title>
        <authorList>
            <person name="Moodley Y."/>
            <person name="Westbury M.V."/>
            <person name="Russo I.M."/>
            <person name="Gopalakrishnan S."/>
            <person name="Rakotoarivelo A."/>
            <person name="Olsen R.A."/>
            <person name="Prost S."/>
            <person name="Tunstall T."/>
            <person name="Ryder O.A."/>
            <person name="Dalen L."/>
            <person name="Bruford M.W."/>
        </authorList>
    </citation>
    <scope>NUCLEOTIDE SEQUENCE [LARGE SCALE GENOMIC DNA]</scope>
    <source>
        <strain evidence="1">SBR-YM</strain>
        <tissue evidence="1">Skin</tissue>
    </source>
</reference>